<comment type="caution">
    <text evidence="6">The sequence shown here is derived from an EMBL/GenBank/DDBJ whole genome shotgun (WGS) entry which is preliminary data.</text>
</comment>
<evidence type="ECO:0000313" key="7">
    <source>
        <dbReference type="Proteomes" id="UP000307574"/>
    </source>
</evidence>
<evidence type="ECO:0000313" key="6">
    <source>
        <dbReference type="EMBL" id="TKF23170.1"/>
    </source>
</evidence>
<dbReference type="RefSeq" id="WP_136981549.1">
    <property type="nucleotide sequence ID" value="NZ_SYUV01000153.1"/>
</dbReference>
<keyword evidence="1 4" id="KW-0663">Pyridoxal phosphate</keyword>
<dbReference type="GO" id="GO:0008483">
    <property type="term" value="F:transaminase activity"/>
    <property type="evidence" value="ECO:0007669"/>
    <property type="project" value="UniProtKB-KW"/>
</dbReference>
<comment type="similarity">
    <text evidence="2 5">Belongs to the DegT/DnrJ/EryC1 family.</text>
</comment>
<evidence type="ECO:0000256" key="2">
    <source>
        <dbReference type="ARBA" id="ARBA00037999"/>
    </source>
</evidence>
<dbReference type="PANTHER" id="PTHR30244">
    <property type="entry name" value="TRANSAMINASE"/>
    <property type="match status" value="1"/>
</dbReference>
<accession>A0A4U1YQ98</accession>
<dbReference type="GO" id="GO:0000271">
    <property type="term" value="P:polysaccharide biosynthetic process"/>
    <property type="evidence" value="ECO:0007669"/>
    <property type="project" value="TreeGrafter"/>
</dbReference>
<dbReference type="InterPro" id="IPR015421">
    <property type="entry name" value="PyrdxlP-dep_Trfase_major"/>
</dbReference>
<evidence type="ECO:0000256" key="3">
    <source>
        <dbReference type="PIRSR" id="PIRSR000390-1"/>
    </source>
</evidence>
<keyword evidence="6" id="KW-0808">Transferase</keyword>
<gene>
    <name evidence="6" type="ORF">FCV50_23365</name>
</gene>
<dbReference type="Pfam" id="PF01041">
    <property type="entry name" value="DegT_DnrJ_EryC1"/>
    <property type="match status" value="1"/>
</dbReference>
<protein>
    <submittedName>
        <fullName evidence="6">Aminotransferase class V-fold PLP-dependent enzyme</fullName>
    </submittedName>
</protein>
<dbReference type="Proteomes" id="UP000307574">
    <property type="component" value="Unassembled WGS sequence"/>
</dbReference>
<dbReference type="PIRSF" id="PIRSF000390">
    <property type="entry name" value="PLP_StrS"/>
    <property type="match status" value="1"/>
</dbReference>
<feature type="modified residue" description="N6-(pyridoxal phosphate)lysine" evidence="4">
    <location>
        <position position="179"/>
    </location>
</feature>
<reference evidence="6 7" key="1">
    <citation type="submission" date="2019-04" db="EMBL/GenBank/DDBJ databases">
        <title>A reverse ecology approach based on a biological definition of microbial populations.</title>
        <authorList>
            <person name="Arevalo P."/>
            <person name="Vaninsberghe D."/>
            <person name="Elsherbini J."/>
            <person name="Gore J."/>
            <person name="Polz M."/>
        </authorList>
    </citation>
    <scope>NUCLEOTIDE SEQUENCE [LARGE SCALE GENOMIC DNA]</scope>
    <source>
        <strain evidence="6 7">10N.261.46.F4</strain>
    </source>
</reference>
<feature type="active site" description="Proton acceptor" evidence="3">
    <location>
        <position position="179"/>
    </location>
</feature>
<dbReference type="SUPFAM" id="SSF53383">
    <property type="entry name" value="PLP-dependent transferases"/>
    <property type="match status" value="1"/>
</dbReference>
<dbReference type="Gene3D" id="3.40.640.10">
    <property type="entry name" value="Type I PLP-dependent aspartate aminotransferase-like (Major domain)"/>
    <property type="match status" value="1"/>
</dbReference>
<organism evidence="6 7">
    <name type="scientific">Vibrio kanaloae</name>
    <dbReference type="NCBI Taxonomy" id="170673"/>
    <lineage>
        <taxon>Bacteria</taxon>
        <taxon>Pseudomonadati</taxon>
        <taxon>Pseudomonadota</taxon>
        <taxon>Gammaproteobacteria</taxon>
        <taxon>Vibrionales</taxon>
        <taxon>Vibrionaceae</taxon>
        <taxon>Vibrio</taxon>
    </lineage>
</organism>
<name>A0A4U1YQ98_9VIBR</name>
<proteinExistence type="inferred from homology"/>
<evidence type="ECO:0000256" key="4">
    <source>
        <dbReference type="PIRSR" id="PIRSR000390-2"/>
    </source>
</evidence>
<dbReference type="GO" id="GO:0030170">
    <property type="term" value="F:pyridoxal phosphate binding"/>
    <property type="evidence" value="ECO:0007669"/>
    <property type="project" value="TreeGrafter"/>
</dbReference>
<dbReference type="AlphaFoldDB" id="A0A4U1YQ98"/>
<dbReference type="PANTHER" id="PTHR30244:SF34">
    <property type="entry name" value="DTDP-4-AMINO-4,6-DIDEOXYGALACTOSE TRANSAMINASE"/>
    <property type="match status" value="1"/>
</dbReference>
<keyword evidence="6" id="KW-0032">Aminotransferase</keyword>
<evidence type="ECO:0000256" key="5">
    <source>
        <dbReference type="RuleBase" id="RU004508"/>
    </source>
</evidence>
<dbReference type="InterPro" id="IPR000653">
    <property type="entry name" value="DegT/StrS_aminotransferase"/>
</dbReference>
<dbReference type="InterPro" id="IPR015424">
    <property type="entry name" value="PyrdxlP-dep_Trfase"/>
</dbReference>
<sequence length="389" mass="43871">MMYEWPIIDEKLEKVVIDQLKRSLSDIDSKGVIGEVESVIKDYYKTEYAVFFSCATGAMHSLYYALDFKPGDEIIVPSYTFFATFSPFAYEGVNIIQADCDNYGNISASEIERLHTDNTKAVVLTHMWGIPCDMDEICRVCEKLEIKLIEDCSHAHLATYKGKKVGTFGDVGIFSTNQKVLTSGEGGYLITNHKEIFEKSIILGHYNKRVKQEVTDRNLTTVSLTGLGLKYRGSTIGAAILKEQFARVPVIKSQRGVNYQTLFDAVEESTYFENICPPYDFEPGLYTFPFMIKNEHSSLKNDILKVSEEQGFGYVDSPGSTRPLIDQPLFFGQKSVFHRLSTNAYEVNIKNASNVSGRLLKLPLFGKPNDGKAEEIILRYADFIKKMSV</sequence>
<evidence type="ECO:0000256" key="1">
    <source>
        <dbReference type="ARBA" id="ARBA00022898"/>
    </source>
</evidence>
<dbReference type="EMBL" id="SYUV01000153">
    <property type="protein sequence ID" value="TKF23170.1"/>
    <property type="molecule type" value="Genomic_DNA"/>
</dbReference>